<comment type="caution">
    <text evidence="1">The sequence shown here is derived from an EMBL/GenBank/DDBJ whole genome shotgun (WGS) entry which is preliminary data.</text>
</comment>
<dbReference type="Proteomes" id="UP000527355">
    <property type="component" value="Unassembled WGS sequence"/>
</dbReference>
<accession>A0A7J7T698</accession>
<name>A0A7J7T698_MYOMY</name>
<dbReference type="AlphaFoldDB" id="A0A7J7T698"/>
<gene>
    <name evidence="1" type="ORF">mMyoMyo1_009267</name>
</gene>
<evidence type="ECO:0000313" key="1">
    <source>
        <dbReference type="EMBL" id="KAF6296211.1"/>
    </source>
</evidence>
<protein>
    <submittedName>
        <fullName evidence="1">Uncharacterized protein</fullName>
    </submittedName>
</protein>
<keyword evidence="2" id="KW-1185">Reference proteome</keyword>
<dbReference type="EMBL" id="JABWUV010000017">
    <property type="protein sequence ID" value="KAF6296211.1"/>
    <property type="molecule type" value="Genomic_DNA"/>
</dbReference>
<sequence length="165" mass="18154">MLVMTCEQLPSWRGWQDTFYHQCRLSGGISPCSREKPCEGTGELVHSVLTRSGQSGHACGPQHCANHNQPPKCNLTQLLTVLPVNFHFTSERPSWECGFISVGGICHQGPLELQNPGEVTRAGNPSVPQHRLPQWVHSSPTAGELLRTGVLYQSHLPSHSCAYCM</sequence>
<organism evidence="1 2">
    <name type="scientific">Myotis myotis</name>
    <name type="common">Greater mouse-eared bat</name>
    <name type="synonym">Vespertilio myotis</name>
    <dbReference type="NCBI Taxonomy" id="51298"/>
    <lineage>
        <taxon>Eukaryota</taxon>
        <taxon>Metazoa</taxon>
        <taxon>Chordata</taxon>
        <taxon>Craniata</taxon>
        <taxon>Vertebrata</taxon>
        <taxon>Euteleostomi</taxon>
        <taxon>Mammalia</taxon>
        <taxon>Eutheria</taxon>
        <taxon>Laurasiatheria</taxon>
        <taxon>Chiroptera</taxon>
        <taxon>Yangochiroptera</taxon>
        <taxon>Vespertilionidae</taxon>
        <taxon>Myotis</taxon>
    </lineage>
</organism>
<evidence type="ECO:0000313" key="2">
    <source>
        <dbReference type="Proteomes" id="UP000527355"/>
    </source>
</evidence>
<reference evidence="1 2" key="1">
    <citation type="journal article" date="2020" name="Nature">
        <title>Six reference-quality genomes reveal evolution of bat adaptations.</title>
        <authorList>
            <person name="Jebb D."/>
            <person name="Huang Z."/>
            <person name="Pippel M."/>
            <person name="Hughes G.M."/>
            <person name="Lavrichenko K."/>
            <person name="Devanna P."/>
            <person name="Winkler S."/>
            <person name="Jermiin L.S."/>
            <person name="Skirmuntt E.C."/>
            <person name="Katzourakis A."/>
            <person name="Burkitt-Gray L."/>
            <person name="Ray D.A."/>
            <person name="Sullivan K.A.M."/>
            <person name="Roscito J.G."/>
            <person name="Kirilenko B.M."/>
            <person name="Davalos L.M."/>
            <person name="Corthals A.P."/>
            <person name="Power M.L."/>
            <person name="Jones G."/>
            <person name="Ransome R.D."/>
            <person name="Dechmann D.K.N."/>
            <person name="Locatelli A.G."/>
            <person name="Puechmaille S.J."/>
            <person name="Fedrigo O."/>
            <person name="Jarvis E.D."/>
            <person name="Hiller M."/>
            <person name="Vernes S.C."/>
            <person name="Myers E.W."/>
            <person name="Teeling E.C."/>
        </authorList>
    </citation>
    <scope>NUCLEOTIDE SEQUENCE [LARGE SCALE GENOMIC DNA]</scope>
    <source>
        <strain evidence="1">MMyoMyo1</strain>
        <tissue evidence="1">Flight muscle</tissue>
    </source>
</reference>
<proteinExistence type="predicted"/>